<feature type="transmembrane region" description="Helical" evidence="1">
    <location>
        <begin position="22"/>
        <end position="51"/>
    </location>
</feature>
<dbReference type="InterPro" id="IPR025498">
    <property type="entry name" value="DUF4389"/>
</dbReference>
<name>A0A4R2NWB0_RHOAD</name>
<dbReference type="EMBL" id="SLXL01000002">
    <property type="protein sequence ID" value="TCP26449.1"/>
    <property type="molecule type" value="Genomic_DNA"/>
</dbReference>
<dbReference type="RefSeq" id="WP_165918941.1">
    <property type="nucleotide sequence ID" value="NZ_NRRP01000027.1"/>
</dbReference>
<proteinExistence type="predicted"/>
<keyword evidence="1" id="KW-0812">Transmembrane</keyword>
<organism evidence="2 3">
    <name type="scientific">Rhodovulum adriaticum</name>
    <name type="common">Rhodopseudomonas adriatica</name>
    <dbReference type="NCBI Taxonomy" id="35804"/>
    <lineage>
        <taxon>Bacteria</taxon>
        <taxon>Pseudomonadati</taxon>
        <taxon>Pseudomonadota</taxon>
        <taxon>Alphaproteobacteria</taxon>
        <taxon>Rhodobacterales</taxon>
        <taxon>Paracoccaceae</taxon>
        <taxon>Rhodovulum</taxon>
    </lineage>
</organism>
<evidence type="ECO:0000313" key="2">
    <source>
        <dbReference type="EMBL" id="TCP26449.1"/>
    </source>
</evidence>
<dbReference type="AlphaFoldDB" id="A0A4R2NWB0"/>
<dbReference type="Pfam" id="PF14333">
    <property type="entry name" value="DUF4389"/>
    <property type="match status" value="1"/>
</dbReference>
<keyword evidence="1" id="KW-0472">Membrane</keyword>
<accession>A0A4R2NWB0</accession>
<gene>
    <name evidence="2" type="ORF">EV656_102416</name>
</gene>
<dbReference type="Proteomes" id="UP000295733">
    <property type="component" value="Unassembled WGS sequence"/>
</dbReference>
<keyword evidence="1" id="KW-1133">Transmembrane helix</keyword>
<evidence type="ECO:0000313" key="3">
    <source>
        <dbReference type="Proteomes" id="UP000295733"/>
    </source>
</evidence>
<reference evidence="2 3" key="1">
    <citation type="submission" date="2019-03" db="EMBL/GenBank/DDBJ databases">
        <title>Genomic Encyclopedia of Type Strains, Phase IV (KMG-IV): sequencing the most valuable type-strain genomes for metagenomic binning, comparative biology and taxonomic classification.</title>
        <authorList>
            <person name="Goeker M."/>
        </authorList>
    </citation>
    <scope>NUCLEOTIDE SEQUENCE [LARGE SCALE GENOMIC DNA]</scope>
    <source>
        <strain evidence="2 3">DSM 2781</strain>
    </source>
</reference>
<sequence length="92" mass="10427">MTDGPETPAVQADKRAVWVRGAWMVVLMLLFSVAQALLWLTAILQFGWLLFTGKPNPNITVFGTRLGNWLAMTARFQAMESEDKPFPWSAWE</sequence>
<comment type="caution">
    <text evidence="2">The sequence shown here is derived from an EMBL/GenBank/DDBJ whole genome shotgun (WGS) entry which is preliminary data.</text>
</comment>
<evidence type="ECO:0000256" key="1">
    <source>
        <dbReference type="SAM" id="Phobius"/>
    </source>
</evidence>
<protein>
    <submittedName>
        <fullName evidence="2">Uncharacterized protein DUF4389</fullName>
    </submittedName>
</protein>
<keyword evidence="3" id="KW-1185">Reference proteome</keyword>